<sequence length="108" mass="12342">MNYTTDKIWCDYTYTDCSTSCLDIRNINLSFKSKDGKAAENLFERMNFIKISSVFLDSVFPAVKDTSVFVEAHKNGFKSSRKCVGKEILLDIREGSKDFCEENDVKIS</sequence>
<proteinExistence type="predicted"/>
<evidence type="ECO:0000313" key="1">
    <source>
        <dbReference type="EMBL" id="EOB14961.1"/>
    </source>
</evidence>
<name>R0KVQ0_NOSB1</name>
<accession>R0KVQ0</accession>
<dbReference type="EMBL" id="KB908919">
    <property type="protein sequence ID" value="EOB14961.1"/>
    <property type="molecule type" value="Genomic_DNA"/>
</dbReference>
<keyword evidence="2" id="KW-1185">Reference proteome</keyword>
<reference evidence="1 2" key="1">
    <citation type="journal article" date="2013" name="BMC Genomics">
        <title>Comparative genomics of parasitic silkworm microsporidia reveal an association between genome expansion and host adaptation.</title>
        <authorList>
            <person name="Pan G."/>
            <person name="Xu J."/>
            <person name="Li T."/>
            <person name="Xia Q."/>
            <person name="Liu S.L."/>
            <person name="Zhang G."/>
            <person name="Li S."/>
            <person name="Li C."/>
            <person name="Liu H."/>
            <person name="Yang L."/>
            <person name="Liu T."/>
            <person name="Zhang X."/>
            <person name="Wu Z."/>
            <person name="Fan W."/>
            <person name="Dang X."/>
            <person name="Xiang H."/>
            <person name="Tao M."/>
            <person name="Li Y."/>
            <person name="Hu J."/>
            <person name="Li Z."/>
            <person name="Lin L."/>
            <person name="Luo J."/>
            <person name="Geng L."/>
            <person name="Wang L."/>
            <person name="Long M."/>
            <person name="Wan Y."/>
            <person name="He N."/>
            <person name="Zhang Z."/>
            <person name="Lu C."/>
            <person name="Keeling P.J."/>
            <person name="Wang J."/>
            <person name="Xiang Z."/>
            <person name="Zhou Z."/>
        </authorList>
    </citation>
    <scope>NUCLEOTIDE SEQUENCE [LARGE SCALE GENOMIC DNA]</scope>
    <source>
        <strain evidence="2">CQ1 / CVCC 102059</strain>
    </source>
</reference>
<dbReference type="AlphaFoldDB" id="R0KVQ0"/>
<dbReference type="VEuPathDB" id="MicrosporidiaDB:NBO_11g0033"/>
<protein>
    <submittedName>
        <fullName evidence="1">Uncharacterized protein</fullName>
    </submittedName>
</protein>
<evidence type="ECO:0000313" key="2">
    <source>
        <dbReference type="Proteomes" id="UP000016927"/>
    </source>
</evidence>
<organism evidence="1 2">
    <name type="scientific">Nosema bombycis (strain CQ1 / CVCC 102059)</name>
    <name type="common">Microsporidian parasite</name>
    <name type="synonym">Pebrine of silkworm</name>
    <dbReference type="NCBI Taxonomy" id="578461"/>
    <lineage>
        <taxon>Eukaryota</taxon>
        <taxon>Fungi</taxon>
        <taxon>Fungi incertae sedis</taxon>
        <taxon>Microsporidia</taxon>
        <taxon>Nosematidae</taxon>
        <taxon>Nosema</taxon>
    </lineage>
</organism>
<gene>
    <name evidence="1" type="ORF">NBO_11g0033</name>
</gene>
<dbReference type="Proteomes" id="UP000016927">
    <property type="component" value="Unassembled WGS sequence"/>
</dbReference>
<dbReference type="HOGENOM" id="CLU_2197672_0_0_1"/>